<protein>
    <submittedName>
        <fullName evidence="4">Peptidase family M23</fullName>
    </submittedName>
</protein>
<dbReference type="OrthoDB" id="9805070at2"/>
<dbReference type="STRING" id="1123397.SAMN05660831_01253"/>
<dbReference type="InterPro" id="IPR016047">
    <property type="entry name" value="M23ase_b-sheet_dom"/>
</dbReference>
<evidence type="ECO:0000256" key="2">
    <source>
        <dbReference type="SAM" id="Phobius"/>
    </source>
</evidence>
<sequence>MNIIIHSPRLNGGRHLTLHHRGAAVALFASLFLLPVTAVVLGFVAGERYVSMNPSELEQQYQERLAEQEARVEEARQEARNNLDALAMKLGEMQAQMIRLNALGERLTQMADLDGGEFQFGKVPGQGGPESSEEARPVAKPDFMKALGDLSQQLDSRSRQLSVLEGMMMNRNLQDEVLPAGRPIRKGWRSSHYGMRTDPFNGNREFHKGMDFAGREGSDVIATASGVVTWAGSRWGYGNLVEINHGNGVITRYGHNAEILVEVGDTVEQGEAIALMGSTGRSTGPHVHFEVWEDGDTVDPASYIRRANR</sequence>
<accession>A0A1I1QRZ1</accession>
<dbReference type="SUPFAM" id="SSF51261">
    <property type="entry name" value="Duplicated hybrid motif"/>
    <property type="match status" value="1"/>
</dbReference>
<proteinExistence type="predicted"/>
<dbReference type="InterPro" id="IPR011055">
    <property type="entry name" value="Dup_hybrid_motif"/>
</dbReference>
<dbReference type="InterPro" id="IPR050570">
    <property type="entry name" value="Cell_wall_metabolism_enzyme"/>
</dbReference>
<name>A0A1I1QRZ1_9GAMM</name>
<organism evidence="4 5">
    <name type="scientific">Thiohalospira halophila DSM 15071</name>
    <dbReference type="NCBI Taxonomy" id="1123397"/>
    <lineage>
        <taxon>Bacteria</taxon>
        <taxon>Pseudomonadati</taxon>
        <taxon>Pseudomonadota</taxon>
        <taxon>Gammaproteobacteria</taxon>
        <taxon>Thiohalospirales</taxon>
        <taxon>Thiohalospiraceae</taxon>
        <taxon>Thiohalospira</taxon>
    </lineage>
</organism>
<dbReference type="Gene3D" id="2.70.70.10">
    <property type="entry name" value="Glucose Permease (Domain IIA)"/>
    <property type="match status" value="1"/>
</dbReference>
<dbReference type="Pfam" id="PF01551">
    <property type="entry name" value="Peptidase_M23"/>
    <property type="match status" value="1"/>
</dbReference>
<dbReference type="RefSeq" id="WP_093427911.1">
    <property type="nucleotide sequence ID" value="NZ_FOMJ01000003.1"/>
</dbReference>
<dbReference type="PANTHER" id="PTHR21666:SF291">
    <property type="entry name" value="STAGE II SPORULATION PROTEIN Q"/>
    <property type="match status" value="1"/>
</dbReference>
<keyword evidence="1" id="KW-0175">Coiled coil</keyword>
<keyword evidence="2" id="KW-0812">Transmembrane</keyword>
<evidence type="ECO:0000313" key="5">
    <source>
        <dbReference type="Proteomes" id="UP000198611"/>
    </source>
</evidence>
<feature type="transmembrane region" description="Helical" evidence="2">
    <location>
        <begin position="21"/>
        <end position="45"/>
    </location>
</feature>
<keyword evidence="2" id="KW-0472">Membrane</keyword>
<feature type="domain" description="M23ase beta-sheet core" evidence="3">
    <location>
        <begin position="206"/>
        <end position="300"/>
    </location>
</feature>
<dbReference type="Proteomes" id="UP000198611">
    <property type="component" value="Unassembled WGS sequence"/>
</dbReference>
<dbReference type="EMBL" id="FOMJ01000003">
    <property type="protein sequence ID" value="SFD24782.1"/>
    <property type="molecule type" value="Genomic_DNA"/>
</dbReference>
<dbReference type="FunFam" id="2.70.70.10:FF:000006">
    <property type="entry name" value="M23 family peptidase"/>
    <property type="match status" value="1"/>
</dbReference>
<gene>
    <name evidence="4" type="ORF">SAMN05660831_01253</name>
</gene>
<feature type="coiled-coil region" evidence="1">
    <location>
        <begin position="58"/>
        <end position="96"/>
    </location>
</feature>
<evidence type="ECO:0000313" key="4">
    <source>
        <dbReference type="EMBL" id="SFD24782.1"/>
    </source>
</evidence>
<dbReference type="AlphaFoldDB" id="A0A1I1QRZ1"/>
<dbReference type="GO" id="GO:0004222">
    <property type="term" value="F:metalloendopeptidase activity"/>
    <property type="evidence" value="ECO:0007669"/>
    <property type="project" value="TreeGrafter"/>
</dbReference>
<keyword evidence="5" id="KW-1185">Reference proteome</keyword>
<reference evidence="4 5" key="1">
    <citation type="submission" date="2016-10" db="EMBL/GenBank/DDBJ databases">
        <authorList>
            <person name="de Groot N.N."/>
        </authorList>
    </citation>
    <scope>NUCLEOTIDE SEQUENCE [LARGE SCALE GENOMIC DNA]</scope>
    <source>
        <strain evidence="4 5">HL3</strain>
    </source>
</reference>
<dbReference type="PANTHER" id="PTHR21666">
    <property type="entry name" value="PEPTIDASE-RELATED"/>
    <property type="match status" value="1"/>
</dbReference>
<keyword evidence="2" id="KW-1133">Transmembrane helix</keyword>
<evidence type="ECO:0000259" key="3">
    <source>
        <dbReference type="Pfam" id="PF01551"/>
    </source>
</evidence>
<dbReference type="CDD" id="cd12797">
    <property type="entry name" value="M23_peptidase"/>
    <property type="match status" value="1"/>
</dbReference>
<evidence type="ECO:0000256" key="1">
    <source>
        <dbReference type="SAM" id="Coils"/>
    </source>
</evidence>